<keyword evidence="6" id="KW-0482">Metalloprotease</keyword>
<feature type="transmembrane region" description="Helical" evidence="8">
    <location>
        <begin position="142"/>
        <end position="162"/>
    </location>
</feature>
<reference evidence="10 11" key="1">
    <citation type="submission" date="2023-01" db="EMBL/GenBank/DDBJ databases">
        <title>Minimal conservation of predation-associated metabolite biosynthetic gene clusters underscores biosynthetic potential of Myxococcota including descriptions for ten novel species: Archangium lansinium sp. nov., Myxococcus landrumus sp. nov., Nannocystis bai.</title>
        <authorList>
            <person name="Ahearne A."/>
            <person name="Stevens C."/>
            <person name="Dowd S."/>
        </authorList>
    </citation>
    <scope>NUCLEOTIDE SEQUENCE [LARGE SCALE GENOMIC DNA]</scope>
    <source>
        <strain evidence="10 11">WIWO2</strain>
    </source>
</reference>
<dbReference type="EMBL" id="JAQNDK010000001">
    <property type="protein sequence ID" value="MDC0677255.1"/>
    <property type="molecule type" value="Genomic_DNA"/>
</dbReference>
<dbReference type="Proteomes" id="UP001217485">
    <property type="component" value="Unassembled WGS sequence"/>
</dbReference>
<dbReference type="InterPro" id="IPR000644">
    <property type="entry name" value="CBS_dom"/>
</dbReference>
<dbReference type="SUPFAM" id="SSF54631">
    <property type="entry name" value="CBS-domain pair"/>
    <property type="match status" value="1"/>
</dbReference>
<evidence type="ECO:0000256" key="7">
    <source>
        <dbReference type="PROSITE-ProRule" id="PRU00703"/>
    </source>
</evidence>
<keyword evidence="5" id="KW-0862">Zinc</keyword>
<keyword evidence="11" id="KW-1185">Reference proteome</keyword>
<keyword evidence="8" id="KW-0472">Membrane</keyword>
<keyword evidence="3" id="KW-0645">Protease</keyword>
<keyword evidence="8" id="KW-0812">Transmembrane</keyword>
<evidence type="ECO:0000256" key="3">
    <source>
        <dbReference type="ARBA" id="ARBA00022670"/>
    </source>
</evidence>
<accession>A0ABT5BSW1</accession>
<evidence type="ECO:0000259" key="9">
    <source>
        <dbReference type="PROSITE" id="PS51371"/>
    </source>
</evidence>
<feature type="transmembrane region" description="Helical" evidence="8">
    <location>
        <begin position="12"/>
        <end position="34"/>
    </location>
</feature>
<evidence type="ECO:0000256" key="4">
    <source>
        <dbReference type="ARBA" id="ARBA00022801"/>
    </source>
</evidence>
<comment type="similarity">
    <text evidence="2">Belongs to the peptidase M50B family.</text>
</comment>
<comment type="cofactor">
    <cofactor evidence="1">
        <name>Zn(2+)</name>
        <dbReference type="ChEBI" id="CHEBI:29105"/>
    </cofactor>
</comment>
<dbReference type="InterPro" id="IPR046342">
    <property type="entry name" value="CBS_dom_sf"/>
</dbReference>
<protein>
    <submittedName>
        <fullName evidence="10">CBS domain-containing protein</fullName>
    </submittedName>
</protein>
<dbReference type="Pfam" id="PF00571">
    <property type="entry name" value="CBS"/>
    <property type="match status" value="2"/>
</dbReference>
<evidence type="ECO:0000256" key="1">
    <source>
        <dbReference type="ARBA" id="ARBA00001947"/>
    </source>
</evidence>
<evidence type="ECO:0000256" key="6">
    <source>
        <dbReference type="ARBA" id="ARBA00023049"/>
    </source>
</evidence>
<name>A0ABT5BSW1_9BACT</name>
<dbReference type="Gene3D" id="3.10.580.10">
    <property type="entry name" value="CBS-domain"/>
    <property type="match status" value="1"/>
</dbReference>
<keyword evidence="8" id="KW-1133">Transmembrane helix</keyword>
<keyword evidence="4" id="KW-0378">Hydrolase</keyword>
<organism evidence="10 11">
    <name type="scientific">Sorangium atrum</name>
    <dbReference type="NCBI Taxonomy" id="2995308"/>
    <lineage>
        <taxon>Bacteria</taxon>
        <taxon>Pseudomonadati</taxon>
        <taxon>Myxococcota</taxon>
        <taxon>Polyangia</taxon>
        <taxon>Polyangiales</taxon>
        <taxon>Polyangiaceae</taxon>
        <taxon>Sorangium</taxon>
    </lineage>
</organism>
<gene>
    <name evidence="10" type="ORF">POL72_05840</name>
</gene>
<evidence type="ECO:0000256" key="8">
    <source>
        <dbReference type="SAM" id="Phobius"/>
    </source>
</evidence>
<dbReference type="PROSITE" id="PS51371">
    <property type="entry name" value="CBS"/>
    <property type="match status" value="1"/>
</dbReference>
<comment type="caution">
    <text evidence="10">The sequence shown here is derived from an EMBL/GenBank/DDBJ whole genome shotgun (WGS) entry which is preliminary data.</text>
</comment>
<keyword evidence="7" id="KW-0129">CBS domain</keyword>
<feature type="transmembrane region" description="Helical" evidence="8">
    <location>
        <begin position="197"/>
        <end position="219"/>
    </location>
</feature>
<dbReference type="PANTHER" id="PTHR39188:SF3">
    <property type="entry name" value="STAGE IV SPORULATION PROTEIN FB"/>
    <property type="match status" value="1"/>
</dbReference>
<proteinExistence type="inferred from homology"/>
<evidence type="ECO:0000313" key="10">
    <source>
        <dbReference type="EMBL" id="MDC0677255.1"/>
    </source>
</evidence>
<evidence type="ECO:0000256" key="5">
    <source>
        <dbReference type="ARBA" id="ARBA00022833"/>
    </source>
</evidence>
<evidence type="ECO:0000256" key="2">
    <source>
        <dbReference type="ARBA" id="ARBA00007931"/>
    </source>
</evidence>
<dbReference type="CDD" id="cd02205">
    <property type="entry name" value="CBS_pair_SF"/>
    <property type="match status" value="1"/>
</dbReference>
<dbReference type="RefSeq" id="WP_272094020.1">
    <property type="nucleotide sequence ID" value="NZ_JAQNDK010000001.1"/>
</dbReference>
<feature type="transmembrane region" description="Helical" evidence="8">
    <location>
        <begin position="40"/>
        <end position="65"/>
    </location>
</feature>
<feature type="domain" description="CBS" evidence="9">
    <location>
        <begin position="242"/>
        <end position="298"/>
    </location>
</feature>
<dbReference type="PANTHER" id="PTHR39188">
    <property type="entry name" value="MEMBRANE-ASSOCIATED ZINC METALLOPROTEASE M50B"/>
    <property type="match status" value="1"/>
</dbReference>
<sequence>MKSVIRITRLGGVDVFAHAAFGLLLPIGALQWGARHGWSGALLGCALGSALLGCAALQALVHGIVARLLGLRLREVQLSPLGPIALRSRPSGGRAQGRALGLAANVALAALFALAVEAQRGVGELGWISALQAAEAPSREAAIVWVASANLGIALLGLLPALPLEGGRALREALSPLTGAWLATSMTAALGQAAAAVLFFMGLFGGQLIVAAVSALLFVEARREWSAAQAVMAPAAPPEEHPSEGRAVQLWPGELVGDAARRILASQEPDFPVVYEDRVIGIVTRTDVMRALAAGQEGSFIAWIMRCDLPRVAADVPLNEVGRQMIEKNTPVVAVFDGESYLGLVKHSDIAGALTRGRGGRLGRIHLAPQVGSA</sequence>
<evidence type="ECO:0000313" key="11">
    <source>
        <dbReference type="Proteomes" id="UP001217485"/>
    </source>
</evidence>